<evidence type="ECO:0000313" key="4">
    <source>
        <dbReference type="Proteomes" id="UP001596298"/>
    </source>
</evidence>
<evidence type="ECO:0000259" key="2">
    <source>
        <dbReference type="Pfam" id="PF01636"/>
    </source>
</evidence>
<evidence type="ECO:0000256" key="1">
    <source>
        <dbReference type="SAM" id="MobiDB-lite"/>
    </source>
</evidence>
<organism evidence="3 4">
    <name type="scientific">Flexivirga alba</name>
    <dbReference type="NCBI Taxonomy" id="702742"/>
    <lineage>
        <taxon>Bacteria</taxon>
        <taxon>Bacillati</taxon>
        <taxon>Actinomycetota</taxon>
        <taxon>Actinomycetes</taxon>
        <taxon>Micrococcales</taxon>
        <taxon>Dermacoccaceae</taxon>
        <taxon>Flexivirga</taxon>
    </lineage>
</organism>
<protein>
    <submittedName>
        <fullName evidence="3">Phosphotransferase</fullName>
    </submittedName>
</protein>
<dbReference type="InterPro" id="IPR011009">
    <property type="entry name" value="Kinase-like_dom_sf"/>
</dbReference>
<dbReference type="Pfam" id="PF01636">
    <property type="entry name" value="APH"/>
    <property type="match status" value="1"/>
</dbReference>
<dbReference type="InterPro" id="IPR002575">
    <property type="entry name" value="Aminoglycoside_PTrfase"/>
</dbReference>
<feature type="region of interest" description="Disordered" evidence="1">
    <location>
        <begin position="316"/>
        <end position="340"/>
    </location>
</feature>
<dbReference type="EMBL" id="JBHSWH010000001">
    <property type="protein sequence ID" value="MFC6707854.1"/>
    <property type="molecule type" value="Genomic_DNA"/>
</dbReference>
<dbReference type="Proteomes" id="UP001596298">
    <property type="component" value="Unassembled WGS sequence"/>
</dbReference>
<sequence>MDPGRAAARLLAEFGLPTDVVAVDEVGRAWSNQVWSVRTTRGHYAIKELLNPWGDPLWREWLAEASRFELRAVDAGVHSPRPLPTSAGDALVDLDGRTFRAHEWIDTSRPCPDGPVSKDIARAVARDLAIMHALHVAPTRQDVFPTPTTETCDAWPELVTELQRVGSPYAQDAERIVPEVATIREWFVRRPDGRRVMSHGDIDQKNLLLTDGTVWLVDWDVAAPWLPAEEAMRTAMSLASWTSPAIVDVFLSAYFREGGDAFEPGATLLAHDLRIGLDWLDRCLRVAAGLLSAEDHRVAEARQQVDADLRRLPERVATAADLPRPSTKPHESLRSHKFGP</sequence>
<reference evidence="4" key="1">
    <citation type="journal article" date="2019" name="Int. J. Syst. Evol. Microbiol.">
        <title>The Global Catalogue of Microorganisms (GCM) 10K type strain sequencing project: providing services to taxonomists for standard genome sequencing and annotation.</title>
        <authorList>
            <consortium name="The Broad Institute Genomics Platform"/>
            <consortium name="The Broad Institute Genome Sequencing Center for Infectious Disease"/>
            <person name="Wu L."/>
            <person name="Ma J."/>
        </authorList>
    </citation>
    <scope>NUCLEOTIDE SEQUENCE [LARGE SCALE GENOMIC DNA]</scope>
    <source>
        <strain evidence="4">CCUG 58127</strain>
    </source>
</reference>
<keyword evidence="4" id="KW-1185">Reference proteome</keyword>
<proteinExistence type="predicted"/>
<accession>A0ABW2AMP4</accession>
<comment type="caution">
    <text evidence="3">The sequence shown here is derived from an EMBL/GenBank/DDBJ whole genome shotgun (WGS) entry which is preliminary data.</text>
</comment>
<name>A0ABW2AMP4_9MICO</name>
<dbReference type="RefSeq" id="WP_382404515.1">
    <property type="nucleotide sequence ID" value="NZ_JBHSWH010000001.1"/>
</dbReference>
<feature type="domain" description="Aminoglycoside phosphotransferase" evidence="2">
    <location>
        <begin position="26"/>
        <end position="258"/>
    </location>
</feature>
<dbReference type="Gene3D" id="3.90.1200.10">
    <property type="match status" value="1"/>
</dbReference>
<evidence type="ECO:0000313" key="3">
    <source>
        <dbReference type="EMBL" id="MFC6707854.1"/>
    </source>
</evidence>
<dbReference type="SUPFAM" id="SSF56112">
    <property type="entry name" value="Protein kinase-like (PK-like)"/>
    <property type="match status" value="1"/>
</dbReference>
<gene>
    <name evidence="3" type="ORF">ACFQDH_22115</name>
</gene>